<proteinExistence type="predicted"/>
<protein>
    <submittedName>
        <fullName evidence="1">Uncharacterized protein</fullName>
    </submittedName>
</protein>
<evidence type="ECO:0000313" key="2">
    <source>
        <dbReference type="Proteomes" id="UP000324800"/>
    </source>
</evidence>
<accession>A0A5J4TJ80</accession>
<dbReference type="EMBL" id="SNRW01031255">
    <property type="protein sequence ID" value="KAA6357545.1"/>
    <property type="molecule type" value="Genomic_DNA"/>
</dbReference>
<name>A0A5J4TJ80_9EUKA</name>
<reference evidence="1 2" key="1">
    <citation type="submission" date="2019-03" db="EMBL/GenBank/DDBJ databases">
        <title>Single cell metagenomics reveals metabolic interactions within the superorganism composed of flagellate Streblomastix strix and complex community of Bacteroidetes bacteria on its surface.</title>
        <authorList>
            <person name="Treitli S.C."/>
            <person name="Kolisko M."/>
            <person name="Husnik F."/>
            <person name="Keeling P."/>
            <person name="Hampl V."/>
        </authorList>
    </citation>
    <scope>NUCLEOTIDE SEQUENCE [LARGE SCALE GENOMIC DNA]</scope>
    <source>
        <strain evidence="1">ST1C</strain>
    </source>
</reference>
<feature type="non-terminal residue" evidence="1">
    <location>
        <position position="1"/>
    </location>
</feature>
<organism evidence="1 2">
    <name type="scientific">Streblomastix strix</name>
    <dbReference type="NCBI Taxonomy" id="222440"/>
    <lineage>
        <taxon>Eukaryota</taxon>
        <taxon>Metamonada</taxon>
        <taxon>Preaxostyla</taxon>
        <taxon>Oxymonadida</taxon>
        <taxon>Streblomastigidae</taxon>
        <taxon>Streblomastix</taxon>
    </lineage>
</organism>
<dbReference type="AlphaFoldDB" id="A0A5J4TJ80"/>
<comment type="caution">
    <text evidence="1">The sequence shown here is derived from an EMBL/GenBank/DDBJ whole genome shotgun (WGS) entry which is preliminary data.</text>
</comment>
<sequence length="146" mass="17086">KSCLKSYWQHHGNVIILFCSIAPPLHYETAILGRRDWILPRAVHPYGFAIQQQRKQEQTQIRTIPDMLISFISWARYKNTYIGLQFELYNRFASRTTEITYISVRSTVRSHCCYQFTNATHHTAIIRLMIVNANIVRHYRSAAAGN</sequence>
<gene>
    <name evidence="1" type="ORF">EZS28_046928</name>
</gene>
<dbReference type="Proteomes" id="UP000324800">
    <property type="component" value="Unassembled WGS sequence"/>
</dbReference>
<evidence type="ECO:0000313" key="1">
    <source>
        <dbReference type="EMBL" id="KAA6357545.1"/>
    </source>
</evidence>